<evidence type="ECO:0000313" key="1">
    <source>
        <dbReference type="EMBL" id="CAD7701075.1"/>
    </source>
</evidence>
<dbReference type="EMBL" id="CAJHUC010001423">
    <property type="protein sequence ID" value="CAD7701075.1"/>
    <property type="molecule type" value="Genomic_DNA"/>
</dbReference>
<sequence length="168" mass="18187">MIQCGFAGRTLDAWIGPYEGVGKVPASGWQPYQDTTFVTPAFSGYVSGHSTFSAAAAGALRLFFGEGYVAAKCRRIKEGESLFERKIEEGEEGFDAGLTDVPNQGPRTKGYAPATDVVLCWDTWEEAAEEAGISRLHGGIHIIADHEGKDMGFEIADMVYEKASALWN</sequence>
<dbReference type="PANTHER" id="PTHR34599">
    <property type="entry name" value="PEROXIDASE-RELATED"/>
    <property type="match status" value="1"/>
</dbReference>
<accession>A0A8S1J529</accession>
<gene>
    <name evidence="1" type="ORF">OSTQU699_LOCUS6434</name>
</gene>
<dbReference type="Gene3D" id="1.10.606.10">
    <property type="entry name" value="Vanadium-containing Chloroperoxidase, domain 2"/>
    <property type="match status" value="1"/>
</dbReference>
<dbReference type="PANTHER" id="PTHR34599:SF2">
    <property type="entry name" value="TRAF-TYPE DOMAIN-CONTAINING PROTEIN"/>
    <property type="match status" value="1"/>
</dbReference>
<dbReference type="Proteomes" id="UP000708148">
    <property type="component" value="Unassembled WGS sequence"/>
</dbReference>
<organism evidence="1 2">
    <name type="scientific">Ostreobium quekettii</name>
    <dbReference type="NCBI Taxonomy" id="121088"/>
    <lineage>
        <taxon>Eukaryota</taxon>
        <taxon>Viridiplantae</taxon>
        <taxon>Chlorophyta</taxon>
        <taxon>core chlorophytes</taxon>
        <taxon>Ulvophyceae</taxon>
        <taxon>TCBD clade</taxon>
        <taxon>Bryopsidales</taxon>
        <taxon>Ostreobineae</taxon>
        <taxon>Ostreobiaceae</taxon>
        <taxon>Ostreobium</taxon>
    </lineage>
</organism>
<protein>
    <recommendedName>
        <fullName evidence="3">Vanadium-dependent haloperoxidase</fullName>
    </recommendedName>
</protein>
<dbReference type="SUPFAM" id="SSF48317">
    <property type="entry name" value="Acid phosphatase/Vanadium-dependent haloperoxidase"/>
    <property type="match status" value="1"/>
</dbReference>
<keyword evidence="2" id="KW-1185">Reference proteome</keyword>
<evidence type="ECO:0000313" key="2">
    <source>
        <dbReference type="Proteomes" id="UP000708148"/>
    </source>
</evidence>
<name>A0A8S1J529_9CHLO</name>
<dbReference type="InterPro" id="IPR016119">
    <property type="entry name" value="Br/Cl_peroxidase_C"/>
</dbReference>
<dbReference type="InterPro" id="IPR052559">
    <property type="entry name" value="V-haloperoxidase"/>
</dbReference>
<comment type="caution">
    <text evidence="1">The sequence shown here is derived from an EMBL/GenBank/DDBJ whole genome shotgun (WGS) entry which is preliminary data.</text>
</comment>
<evidence type="ECO:0008006" key="3">
    <source>
        <dbReference type="Google" id="ProtNLM"/>
    </source>
</evidence>
<dbReference type="AlphaFoldDB" id="A0A8S1J529"/>
<dbReference type="InterPro" id="IPR036938">
    <property type="entry name" value="PAP2/HPO_sf"/>
</dbReference>
<dbReference type="OrthoDB" id="9997027at2759"/>
<reference evidence="1" key="1">
    <citation type="submission" date="2020-12" db="EMBL/GenBank/DDBJ databases">
        <authorList>
            <person name="Iha C."/>
        </authorList>
    </citation>
    <scope>NUCLEOTIDE SEQUENCE</scope>
</reference>
<proteinExistence type="predicted"/>
<dbReference type="GO" id="GO:0004601">
    <property type="term" value="F:peroxidase activity"/>
    <property type="evidence" value="ECO:0007669"/>
    <property type="project" value="InterPro"/>
</dbReference>